<dbReference type="Proteomes" id="UP000663881">
    <property type="component" value="Unassembled WGS sequence"/>
</dbReference>
<evidence type="ECO:0000313" key="2">
    <source>
        <dbReference type="Proteomes" id="UP000663881"/>
    </source>
</evidence>
<sequence>MDSIKRSSSFTQFSKKKIKKLRNELSNRPITSIENLSDEIFYEIFDYIDAGPIYQIFSDLNYRFEQILHSSSFLLKIKLQNITQEEVVRDTNISLREKIRRGEHRLKKFFSRVMDFSDYATDIPLRKVHMRPSQILSIYSWKPLEHNYFFSQFISNLKFSHLESLNFETDDSHILMSMLSKIKSLSRLFSLTITHQHDYIDLSDIYRIILALPVLKYYKFTTNKPYLSVLLPVASNKRMNNIEHLVMNHHCTFEDLSMITSYTPKLRRLYFINEQESNNLIPENIYPIPLCNLTHLTIGDYYKNFNEFEIFISQLNLNLNVLSITVQSQDITYLNATRWEEFILKYLPQLEKFYFQYSEKIHNEYEYPISSRQLNQFSSAFWIKRQWVTKILFDNEYIIHLIRPYRETWFVDFSFTQLTLLYYPDEFGGITTVDCRRILNTIQIYHLEIRDETIFAGLLIEMINFLPKLDSLKIHALSFNQSGSLSINELNTLCSIGNTCQITKIYLEKMIDIEEVYLLMKLCPCMTYLKVGYINKNKIKLILRNILKKINHKRISQLCSLCFHVPAIDDKMVNQLKEMINNENLLLNFTIKRVFDNIYLKWI</sequence>
<comment type="caution">
    <text evidence="1">The sequence shown here is derived from an EMBL/GenBank/DDBJ whole genome shotgun (WGS) entry which is preliminary data.</text>
</comment>
<evidence type="ECO:0000313" key="1">
    <source>
        <dbReference type="EMBL" id="CAF3887566.1"/>
    </source>
</evidence>
<proteinExistence type="predicted"/>
<protein>
    <recommendedName>
        <fullName evidence="3">F-box domain-containing protein</fullName>
    </recommendedName>
</protein>
<name>A0A819GQZ9_9BILA</name>
<reference evidence="1" key="1">
    <citation type="submission" date="2021-02" db="EMBL/GenBank/DDBJ databases">
        <authorList>
            <person name="Nowell W R."/>
        </authorList>
    </citation>
    <scope>NUCLEOTIDE SEQUENCE</scope>
</reference>
<accession>A0A819GQZ9</accession>
<dbReference type="EMBL" id="CAJOAY010001796">
    <property type="protein sequence ID" value="CAF3887566.1"/>
    <property type="molecule type" value="Genomic_DNA"/>
</dbReference>
<dbReference type="AlphaFoldDB" id="A0A819GQZ9"/>
<dbReference type="Gene3D" id="3.80.10.10">
    <property type="entry name" value="Ribonuclease Inhibitor"/>
    <property type="match status" value="1"/>
</dbReference>
<organism evidence="1 2">
    <name type="scientific">Adineta steineri</name>
    <dbReference type="NCBI Taxonomy" id="433720"/>
    <lineage>
        <taxon>Eukaryota</taxon>
        <taxon>Metazoa</taxon>
        <taxon>Spiralia</taxon>
        <taxon>Gnathifera</taxon>
        <taxon>Rotifera</taxon>
        <taxon>Eurotatoria</taxon>
        <taxon>Bdelloidea</taxon>
        <taxon>Adinetida</taxon>
        <taxon>Adinetidae</taxon>
        <taxon>Adineta</taxon>
    </lineage>
</organism>
<dbReference type="InterPro" id="IPR032675">
    <property type="entry name" value="LRR_dom_sf"/>
</dbReference>
<dbReference type="SUPFAM" id="SSF52047">
    <property type="entry name" value="RNI-like"/>
    <property type="match status" value="1"/>
</dbReference>
<gene>
    <name evidence="1" type="ORF">OKA104_LOCUS23479</name>
</gene>
<evidence type="ECO:0008006" key="3">
    <source>
        <dbReference type="Google" id="ProtNLM"/>
    </source>
</evidence>